<accession>A0A1J0EU22</accession>
<dbReference type="GeneID" id="46912040"/>
<sequence length="124" mass="13288">MSMTKLENTLINLARSHLNSVLSYYEAHSAGDNSEEAEADYMGDHGALFALLELGHISDSGIGTEAKAELLEIEAEHAAAVPWPAESESSPPINVDVRYQDGRLGTVDVSEARHTIVLGGNQPD</sequence>
<dbReference type="Proteomes" id="UP000182567">
    <property type="component" value="Plasmid unnamed1"/>
</dbReference>
<organism evidence="1 2">
    <name type="scientific">Pseudomonas frederiksbergensis</name>
    <dbReference type="NCBI Taxonomy" id="104087"/>
    <lineage>
        <taxon>Bacteria</taxon>
        <taxon>Pseudomonadati</taxon>
        <taxon>Pseudomonadota</taxon>
        <taxon>Gammaproteobacteria</taxon>
        <taxon>Pseudomonadales</taxon>
        <taxon>Pseudomonadaceae</taxon>
        <taxon>Pseudomonas</taxon>
    </lineage>
</organism>
<dbReference type="RefSeq" id="WP_071555999.1">
    <property type="nucleotide sequence ID" value="NZ_CP017887.1"/>
</dbReference>
<name>A0A1J0EU22_9PSED</name>
<geneLocation type="plasmid" evidence="1">
    <name>unnamed1</name>
</geneLocation>
<dbReference type="EMBL" id="CP017887">
    <property type="protein sequence ID" value="APC19494.1"/>
    <property type="molecule type" value="Genomic_DNA"/>
</dbReference>
<dbReference type="AlphaFoldDB" id="A0A1J0EU22"/>
<protein>
    <submittedName>
        <fullName evidence="1">Uncharacterized protein</fullName>
    </submittedName>
</protein>
<reference evidence="2" key="1">
    <citation type="submission" date="2016-10" db="EMBL/GenBank/DDBJ databases">
        <title>Pseudomonas frederiksbergensis ERGS4:02 complete genome.</title>
        <authorList>
            <person name="Kumar R."/>
            <person name="Acharya V."/>
            <person name="Singh D."/>
        </authorList>
    </citation>
    <scope>NUCLEOTIDE SEQUENCE [LARGE SCALE GENOMIC DNA]</scope>
    <source>
        <strain evidence="2">ERGS4:02</strain>
        <plasmid evidence="2">Plasmid unnamed1</plasmid>
    </source>
</reference>
<gene>
    <name evidence="1" type="ORF">BLL42_27560</name>
</gene>
<evidence type="ECO:0000313" key="2">
    <source>
        <dbReference type="Proteomes" id="UP000182567"/>
    </source>
</evidence>
<keyword evidence="1" id="KW-0614">Plasmid</keyword>
<evidence type="ECO:0000313" key="1">
    <source>
        <dbReference type="EMBL" id="APC19494.1"/>
    </source>
</evidence>
<dbReference type="OrthoDB" id="7041004at2"/>
<proteinExistence type="predicted"/>